<proteinExistence type="predicted"/>
<dbReference type="InterPro" id="IPR054015">
    <property type="entry name" value="ExsA-like_N"/>
</dbReference>
<dbReference type="PANTHER" id="PTHR46796">
    <property type="entry name" value="HTH-TYPE TRANSCRIPTIONAL ACTIVATOR RHAS-RELATED"/>
    <property type="match status" value="1"/>
</dbReference>
<dbReference type="Pfam" id="PF12833">
    <property type="entry name" value="HTH_18"/>
    <property type="match status" value="1"/>
</dbReference>
<keyword evidence="2" id="KW-0238">DNA-binding</keyword>
<keyword evidence="6" id="KW-1185">Reference proteome</keyword>
<dbReference type="InterPro" id="IPR009057">
    <property type="entry name" value="Homeodomain-like_sf"/>
</dbReference>
<accession>A0ABV3ZI50</accession>
<dbReference type="InterPro" id="IPR050204">
    <property type="entry name" value="AraC_XylS_family_regulators"/>
</dbReference>
<evidence type="ECO:0000259" key="4">
    <source>
        <dbReference type="PROSITE" id="PS01124"/>
    </source>
</evidence>
<reference evidence="5 6" key="1">
    <citation type="submission" date="2023-07" db="EMBL/GenBank/DDBJ databases">
        <authorList>
            <person name="Lian W.-H."/>
        </authorList>
    </citation>
    <scope>NUCLEOTIDE SEQUENCE [LARGE SCALE GENOMIC DNA]</scope>
    <source>
        <strain evidence="5 6">SYSU DXS3180</strain>
    </source>
</reference>
<dbReference type="SUPFAM" id="SSF46689">
    <property type="entry name" value="Homeodomain-like"/>
    <property type="match status" value="1"/>
</dbReference>
<evidence type="ECO:0000313" key="5">
    <source>
        <dbReference type="EMBL" id="MEX6688829.1"/>
    </source>
</evidence>
<dbReference type="InterPro" id="IPR018060">
    <property type="entry name" value="HTH_AraC"/>
</dbReference>
<dbReference type="PROSITE" id="PS01124">
    <property type="entry name" value="HTH_ARAC_FAMILY_2"/>
    <property type="match status" value="1"/>
</dbReference>
<name>A0ABV3ZI50_9BACT</name>
<evidence type="ECO:0000313" key="6">
    <source>
        <dbReference type="Proteomes" id="UP001560573"/>
    </source>
</evidence>
<keyword evidence="3" id="KW-0804">Transcription</keyword>
<comment type="caution">
    <text evidence="5">The sequence shown here is derived from an EMBL/GenBank/DDBJ whole genome shotgun (WGS) entry which is preliminary data.</text>
</comment>
<organism evidence="5 6">
    <name type="scientific">Danxiaibacter flavus</name>
    <dbReference type="NCBI Taxonomy" id="3049108"/>
    <lineage>
        <taxon>Bacteria</taxon>
        <taxon>Pseudomonadati</taxon>
        <taxon>Bacteroidota</taxon>
        <taxon>Chitinophagia</taxon>
        <taxon>Chitinophagales</taxon>
        <taxon>Chitinophagaceae</taxon>
        <taxon>Danxiaibacter</taxon>
    </lineage>
</organism>
<keyword evidence="1" id="KW-0805">Transcription regulation</keyword>
<protein>
    <submittedName>
        <fullName evidence="5">AraC family transcriptional regulator</fullName>
    </submittedName>
</protein>
<dbReference type="Proteomes" id="UP001560573">
    <property type="component" value="Unassembled WGS sequence"/>
</dbReference>
<feature type="domain" description="HTH araC/xylS-type" evidence="4">
    <location>
        <begin position="169"/>
        <end position="266"/>
    </location>
</feature>
<gene>
    <name evidence="5" type="ORF">QTN47_15080</name>
</gene>
<dbReference type="RefSeq" id="WP_369330239.1">
    <property type="nucleotide sequence ID" value="NZ_JAULBC010000005.1"/>
</dbReference>
<dbReference type="Pfam" id="PF22200">
    <property type="entry name" value="ExsA_N"/>
    <property type="match status" value="1"/>
</dbReference>
<dbReference type="SMART" id="SM00342">
    <property type="entry name" value="HTH_ARAC"/>
    <property type="match status" value="1"/>
</dbReference>
<evidence type="ECO:0000256" key="1">
    <source>
        <dbReference type="ARBA" id="ARBA00023015"/>
    </source>
</evidence>
<evidence type="ECO:0000256" key="2">
    <source>
        <dbReference type="ARBA" id="ARBA00023125"/>
    </source>
</evidence>
<dbReference type="Gene3D" id="1.10.10.60">
    <property type="entry name" value="Homeodomain-like"/>
    <property type="match status" value="1"/>
</dbReference>
<sequence length="266" mass="31092">MESKTQSAILYSCYYNVSRDGENFVPDHTLSYQISGTLTLNDGSKSYPSKVGALRLVRRNQLLKFVKQPSEKESFKSLSIYFTQEVLKDFSLEYGITADKKPMDNPVIDINSNAFFNNYIQSMLDYQQADNFHDERLVKLKLREGILLLLHADPRLKDILFDFADPYKIDLEAFMNKNFHFNVHLDRFAYLTGRSLASFKRDFEKQFNTTPGRWLLQKRLQEAYYLITTKRKAPSDIYIDLGFEDLSHFSYTFKKQFGIAPSKINQ</sequence>
<evidence type="ECO:0000256" key="3">
    <source>
        <dbReference type="ARBA" id="ARBA00023163"/>
    </source>
</evidence>
<dbReference type="EMBL" id="JAULBC010000005">
    <property type="protein sequence ID" value="MEX6688829.1"/>
    <property type="molecule type" value="Genomic_DNA"/>
</dbReference>